<feature type="transmembrane region" description="Helical" evidence="1">
    <location>
        <begin position="28"/>
        <end position="53"/>
    </location>
</feature>
<evidence type="ECO:0000313" key="3">
    <source>
        <dbReference type="Proteomes" id="UP000177376"/>
    </source>
</evidence>
<dbReference type="EMBL" id="MHIM01000003">
    <property type="protein sequence ID" value="OGY53234.1"/>
    <property type="molecule type" value="Genomic_DNA"/>
</dbReference>
<organism evidence="2 3">
    <name type="scientific">Candidatus Buchananbacteria bacterium RIFCSPLOWO2_01_FULL_39_33</name>
    <dbReference type="NCBI Taxonomy" id="1797543"/>
    <lineage>
        <taxon>Bacteria</taxon>
        <taxon>Candidatus Buchananiibacteriota</taxon>
    </lineage>
</organism>
<gene>
    <name evidence="2" type="ORF">A3A02_03195</name>
</gene>
<dbReference type="AlphaFoldDB" id="A0A1G1YLU7"/>
<proteinExistence type="predicted"/>
<evidence type="ECO:0000313" key="2">
    <source>
        <dbReference type="EMBL" id="OGY53234.1"/>
    </source>
</evidence>
<protein>
    <submittedName>
        <fullName evidence="2">Uncharacterized protein</fullName>
    </submittedName>
</protein>
<dbReference type="Proteomes" id="UP000177376">
    <property type="component" value="Unassembled WGS sequence"/>
</dbReference>
<sequence length="241" mass="27671">MDNIIDKVLKAIKDQKPQARWKFRLKDYALWLAGVLSVLIGSFSVSVAIYMLVNNDWLLGQQISGTFWAFIFATLPYFWLVAILFLTVLAYYNFRHTSEGYRYQLITLTLGSVLISLFLGAVFYYIGLGQMIDESLYKNIPSYERLASPRRAIWMDVAAGRLAGQVVAIRANDFDLVDFRHRLWVVERPLSGGYILNRGEVVRIIGEKIDEIHFKAEKILPFDMPGKIPGLRPNMPTRPLF</sequence>
<feature type="transmembrane region" description="Helical" evidence="1">
    <location>
        <begin position="65"/>
        <end position="93"/>
    </location>
</feature>
<accession>A0A1G1YLU7</accession>
<comment type="caution">
    <text evidence="2">The sequence shown here is derived from an EMBL/GenBank/DDBJ whole genome shotgun (WGS) entry which is preliminary data.</text>
</comment>
<reference evidence="2 3" key="1">
    <citation type="journal article" date="2016" name="Nat. Commun.">
        <title>Thousands of microbial genomes shed light on interconnected biogeochemical processes in an aquifer system.</title>
        <authorList>
            <person name="Anantharaman K."/>
            <person name="Brown C.T."/>
            <person name="Hug L.A."/>
            <person name="Sharon I."/>
            <person name="Castelle C.J."/>
            <person name="Probst A.J."/>
            <person name="Thomas B.C."/>
            <person name="Singh A."/>
            <person name="Wilkins M.J."/>
            <person name="Karaoz U."/>
            <person name="Brodie E.L."/>
            <person name="Williams K.H."/>
            <person name="Hubbard S.S."/>
            <person name="Banfield J.F."/>
        </authorList>
    </citation>
    <scope>NUCLEOTIDE SEQUENCE [LARGE SCALE GENOMIC DNA]</scope>
</reference>
<keyword evidence="1" id="KW-1133">Transmembrane helix</keyword>
<evidence type="ECO:0000256" key="1">
    <source>
        <dbReference type="SAM" id="Phobius"/>
    </source>
</evidence>
<name>A0A1G1YLU7_9BACT</name>
<feature type="transmembrane region" description="Helical" evidence="1">
    <location>
        <begin position="105"/>
        <end position="126"/>
    </location>
</feature>
<keyword evidence="1" id="KW-0472">Membrane</keyword>
<keyword evidence="1" id="KW-0812">Transmembrane</keyword>